<organism evidence="3 4">
    <name type="scientific">Deinococcus radiopugnans ATCC 19172</name>
    <dbReference type="NCBI Taxonomy" id="585398"/>
    <lineage>
        <taxon>Bacteria</taxon>
        <taxon>Thermotogati</taxon>
        <taxon>Deinococcota</taxon>
        <taxon>Deinococci</taxon>
        <taxon>Deinococcales</taxon>
        <taxon>Deinococcaceae</taxon>
        <taxon>Deinococcus</taxon>
    </lineage>
</organism>
<evidence type="ECO:0000313" key="2">
    <source>
        <dbReference type="EMBL" id="MBB6017468.1"/>
    </source>
</evidence>
<dbReference type="Proteomes" id="UP000313988">
    <property type="component" value="Unassembled WGS sequence"/>
</dbReference>
<evidence type="ECO:0000313" key="3">
    <source>
        <dbReference type="EMBL" id="TNM71994.1"/>
    </source>
</evidence>
<name>A0A5C4Y932_9DEIO</name>
<evidence type="ECO:0000256" key="1">
    <source>
        <dbReference type="SAM" id="MobiDB-lite"/>
    </source>
</evidence>
<accession>A0A5C4Y932</accession>
<dbReference type="RefSeq" id="WP_139401750.1">
    <property type="nucleotide sequence ID" value="NZ_JACHEW010000014.1"/>
</dbReference>
<feature type="region of interest" description="Disordered" evidence="1">
    <location>
        <begin position="184"/>
        <end position="242"/>
    </location>
</feature>
<dbReference type="EMBL" id="JACHEW010000014">
    <property type="protein sequence ID" value="MBB6017468.1"/>
    <property type="molecule type" value="Genomic_DNA"/>
</dbReference>
<gene>
    <name evidence="3" type="ORF">FHR04_06425</name>
    <name evidence="2" type="ORF">HNQ04_002733</name>
</gene>
<dbReference type="AlphaFoldDB" id="A0A5C4Y932"/>
<dbReference type="Proteomes" id="UP000629870">
    <property type="component" value="Unassembled WGS sequence"/>
</dbReference>
<reference evidence="3 4" key="1">
    <citation type="submission" date="2019-06" db="EMBL/GenBank/DDBJ databases">
        <title>Genome sequence of Deinococcus radiopugnans ATCC 19172.</title>
        <authorList>
            <person name="Maclea K.S."/>
            <person name="Maynard C.R."/>
        </authorList>
    </citation>
    <scope>NUCLEOTIDE SEQUENCE [LARGE SCALE GENOMIC DNA]</scope>
    <source>
        <strain evidence="3 4">ATCC 19172</strain>
    </source>
</reference>
<evidence type="ECO:0000313" key="4">
    <source>
        <dbReference type="Proteomes" id="UP000313988"/>
    </source>
</evidence>
<comment type="caution">
    <text evidence="3">The sequence shown here is derived from an EMBL/GenBank/DDBJ whole genome shotgun (WGS) entry which is preliminary data.</text>
</comment>
<reference evidence="2 5" key="2">
    <citation type="submission" date="2020-08" db="EMBL/GenBank/DDBJ databases">
        <title>Genomic Encyclopedia of Type Strains, Phase IV (KMG-IV): sequencing the most valuable type-strain genomes for metagenomic binning, comparative biology and taxonomic classification.</title>
        <authorList>
            <person name="Goeker M."/>
        </authorList>
    </citation>
    <scope>NUCLEOTIDE SEQUENCE [LARGE SCALE GENOMIC DNA]</scope>
    <source>
        <strain evidence="2 5">DSM 12027</strain>
    </source>
</reference>
<protein>
    <submittedName>
        <fullName evidence="3">Uncharacterized protein</fullName>
    </submittedName>
</protein>
<sequence>MWAVTSKWDVFVLTIHGAGDNPHLPLVVAAVRAHITDLLIFAAVLKIAALLKTLAVGKTAAVDIAVPYQCSLERGKRKKKGGLHVHLMVPRGTLVPKSFETTTPSGVIVKSQIVYQQEVGETLEDLKEVLEYLRKPALAGAQEFRAHGPQHPAYLHAERLLDEALAACKQLGLSRLPRTVWSGHLPRLPPGGNQLPAAPVPGASAPQPTDQGGPQSPGAPVSVSAPGSTPVPRAVSYGSTEPDPVRITGDAAAAAAPLQFPSVVRSVGLLRVLIARTVTVWRAVCSSWSRR</sequence>
<dbReference type="EMBL" id="VDMO01000005">
    <property type="protein sequence ID" value="TNM71994.1"/>
    <property type="molecule type" value="Genomic_DNA"/>
</dbReference>
<evidence type="ECO:0000313" key="5">
    <source>
        <dbReference type="Proteomes" id="UP000629870"/>
    </source>
</evidence>
<proteinExistence type="predicted"/>
<keyword evidence="5" id="KW-1185">Reference proteome</keyword>